<gene>
    <name evidence="1" type="ORF">FGL85_01150</name>
</gene>
<name>A0A5B8SWB5_LEUPS</name>
<dbReference type="Proteomes" id="UP000321296">
    <property type="component" value="Chromosome"/>
</dbReference>
<sequence>MANEITLAKQLSSDKVVDQFAATAGESAKSFAKEVALTISGNPALQHAKLGTVIVEATKASALGLSLLPTVGEAYLVPYKGDAQFQLGYKGIVQLAMRSGQMKSFGAESVYEGENPKWDKYNQELVTDGEETGKIIGYYAFFTLVNGFKMAAYWPKEKVEAHRDRFSKSKKGPWSTDFDAMAKKTVLKSILQYAPKSSEMKRALAEDTQAEFVQAGIQDVTPEPANIEAPVETANEPEMNAEEASLFGELSDVEKETAPNPFAQNLGGDN</sequence>
<dbReference type="EMBL" id="CP042383">
    <property type="protein sequence ID" value="QEA41239.1"/>
    <property type="molecule type" value="Genomic_DNA"/>
</dbReference>
<dbReference type="GO" id="GO:0006259">
    <property type="term" value="P:DNA metabolic process"/>
    <property type="evidence" value="ECO:0007669"/>
    <property type="project" value="InterPro"/>
</dbReference>
<dbReference type="RefSeq" id="WP_147651095.1">
    <property type="nucleotide sequence ID" value="NZ_CP042383.1"/>
</dbReference>
<dbReference type="GO" id="GO:0003677">
    <property type="term" value="F:DNA binding"/>
    <property type="evidence" value="ECO:0007669"/>
    <property type="project" value="InterPro"/>
</dbReference>
<dbReference type="Pfam" id="PF03837">
    <property type="entry name" value="RecT"/>
    <property type="match status" value="1"/>
</dbReference>
<organism evidence="1 2">
    <name type="scientific">Leuconostoc pseudomesenteroides</name>
    <dbReference type="NCBI Taxonomy" id="33968"/>
    <lineage>
        <taxon>Bacteria</taxon>
        <taxon>Bacillati</taxon>
        <taxon>Bacillota</taxon>
        <taxon>Bacilli</taxon>
        <taxon>Lactobacillales</taxon>
        <taxon>Lactobacillaceae</taxon>
        <taxon>Leuconostoc</taxon>
    </lineage>
</organism>
<proteinExistence type="predicted"/>
<dbReference type="NCBIfam" id="TIGR00616">
    <property type="entry name" value="rect"/>
    <property type="match status" value="1"/>
</dbReference>
<dbReference type="InterPro" id="IPR018330">
    <property type="entry name" value="RecT_fam"/>
</dbReference>
<dbReference type="KEGG" id="lpse:FGL85_01150"/>
<protein>
    <submittedName>
        <fullName evidence="1">Recombinase RecT</fullName>
    </submittedName>
</protein>
<accession>A0A5B8SWB5</accession>
<evidence type="ECO:0000313" key="2">
    <source>
        <dbReference type="Proteomes" id="UP000321296"/>
    </source>
</evidence>
<reference evidence="1 2" key="1">
    <citation type="submission" date="2019-06" db="EMBL/GenBank/DDBJ databases">
        <title>Genome analyses of bacteria isolated from kimchi.</title>
        <authorList>
            <person name="Lee S."/>
            <person name="Ahn S."/>
            <person name="Roh S."/>
        </authorList>
    </citation>
    <scope>NUCLEOTIDE SEQUENCE [LARGE SCALE GENOMIC DNA]</scope>
    <source>
        <strain evidence="1 2">CBA3630</strain>
    </source>
</reference>
<evidence type="ECO:0000313" key="1">
    <source>
        <dbReference type="EMBL" id="QEA41239.1"/>
    </source>
</evidence>
<dbReference type="InterPro" id="IPR004590">
    <property type="entry name" value="ssDNA_annealing_RecT"/>
</dbReference>
<dbReference type="AlphaFoldDB" id="A0A5B8SWB5"/>